<accession>A0A9Q0FIT2</accession>
<evidence type="ECO:0000313" key="4">
    <source>
        <dbReference type="Proteomes" id="UP001141552"/>
    </source>
</evidence>
<evidence type="ECO:0000313" key="3">
    <source>
        <dbReference type="EMBL" id="KAJ4831470.1"/>
    </source>
</evidence>
<name>A0A9Q0FIT2_9ROSI</name>
<reference evidence="3" key="1">
    <citation type="submission" date="2022-02" db="EMBL/GenBank/DDBJ databases">
        <authorList>
            <person name="Henning P.M."/>
            <person name="McCubbin A.G."/>
            <person name="Shore J.S."/>
        </authorList>
    </citation>
    <scope>NUCLEOTIDE SEQUENCE</scope>
    <source>
        <strain evidence="3">F60SS</strain>
        <tissue evidence="3">Leaves</tissue>
    </source>
</reference>
<comment type="caution">
    <text evidence="3">The sequence shown here is derived from an EMBL/GenBank/DDBJ whole genome shotgun (WGS) entry which is preliminary data.</text>
</comment>
<dbReference type="AlphaFoldDB" id="A0A9Q0FIT2"/>
<reference evidence="3" key="2">
    <citation type="journal article" date="2023" name="Plants (Basel)">
        <title>Annotation of the Turnera subulata (Passifloraceae) Draft Genome Reveals the S-Locus Evolved after the Divergence of Turneroideae from Passifloroideae in a Stepwise Manner.</title>
        <authorList>
            <person name="Henning P.M."/>
            <person name="Roalson E.H."/>
            <person name="Mir W."/>
            <person name="McCubbin A.G."/>
            <person name="Shore J.S."/>
        </authorList>
    </citation>
    <scope>NUCLEOTIDE SEQUENCE</scope>
    <source>
        <strain evidence="3">F60SS</strain>
    </source>
</reference>
<evidence type="ECO:0000256" key="2">
    <source>
        <dbReference type="SAM" id="Phobius"/>
    </source>
</evidence>
<protein>
    <submittedName>
        <fullName evidence="3">Uncharacterized protein</fullName>
    </submittedName>
</protein>
<feature type="region of interest" description="Disordered" evidence="1">
    <location>
        <begin position="1"/>
        <end position="28"/>
    </location>
</feature>
<evidence type="ECO:0000256" key="1">
    <source>
        <dbReference type="SAM" id="MobiDB-lite"/>
    </source>
</evidence>
<dbReference type="OrthoDB" id="843851at2759"/>
<keyword evidence="2" id="KW-0812">Transmembrane</keyword>
<feature type="transmembrane region" description="Helical" evidence="2">
    <location>
        <begin position="66"/>
        <end position="83"/>
    </location>
</feature>
<keyword evidence="2" id="KW-0472">Membrane</keyword>
<dbReference type="EMBL" id="JAKUCV010005353">
    <property type="protein sequence ID" value="KAJ4831470.1"/>
    <property type="molecule type" value="Genomic_DNA"/>
</dbReference>
<keyword evidence="2" id="KW-1133">Transmembrane helix</keyword>
<sequence>MKRMCRYQPWEDDSVHDGDHVQSTGHGLERGDQRLRNEIAVLAVRVANIETRLGRLEARMYLLQKALRVMCFSFLVTLAYAIFK</sequence>
<organism evidence="3 4">
    <name type="scientific">Turnera subulata</name>
    <dbReference type="NCBI Taxonomy" id="218843"/>
    <lineage>
        <taxon>Eukaryota</taxon>
        <taxon>Viridiplantae</taxon>
        <taxon>Streptophyta</taxon>
        <taxon>Embryophyta</taxon>
        <taxon>Tracheophyta</taxon>
        <taxon>Spermatophyta</taxon>
        <taxon>Magnoliopsida</taxon>
        <taxon>eudicotyledons</taxon>
        <taxon>Gunneridae</taxon>
        <taxon>Pentapetalae</taxon>
        <taxon>rosids</taxon>
        <taxon>fabids</taxon>
        <taxon>Malpighiales</taxon>
        <taxon>Passifloraceae</taxon>
        <taxon>Turnera</taxon>
    </lineage>
</organism>
<gene>
    <name evidence="3" type="ORF">Tsubulata_015221</name>
</gene>
<dbReference type="Proteomes" id="UP001141552">
    <property type="component" value="Unassembled WGS sequence"/>
</dbReference>
<proteinExistence type="predicted"/>
<keyword evidence="4" id="KW-1185">Reference proteome</keyword>